<organism evidence="1 2">
    <name type="scientific">Macrococcoides goetzii</name>
    <dbReference type="NCBI Taxonomy" id="1891097"/>
    <lineage>
        <taxon>Bacteria</taxon>
        <taxon>Bacillati</taxon>
        <taxon>Bacillota</taxon>
        <taxon>Bacilli</taxon>
        <taxon>Bacillales</taxon>
        <taxon>Staphylococcaceae</taxon>
        <taxon>Macrococcoides</taxon>
    </lineage>
</organism>
<comment type="caution">
    <text evidence="1">The sequence shown here is derived from an EMBL/GenBank/DDBJ whole genome shotgun (WGS) entry which is preliminary data.</text>
</comment>
<gene>
    <name evidence="1" type="ORF">BFS35_011185</name>
</gene>
<dbReference type="SUPFAM" id="SSF110849">
    <property type="entry name" value="ParB/Sulfiredoxin"/>
    <property type="match status" value="1"/>
</dbReference>
<keyword evidence="2" id="KW-1185">Reference proteome</keyword>
<dbReference type="InterPro" id="IPR036086">
    <property type="entry name" value="ParB/Sulfiredoxin_sf"/>
</dbReference>
<dbReference type="EMBL" id="MJBI02000006">
    <property type="protein sequence ID" value="RAI79702.1"/>
    <property type="molecule type" value="Genomic_DNA"/>
</dbReference>
<sequence>MRTSKLNVNTIKTDTTYQSPVNSTEVRKIVKNFNPKALTSIIVSQRTDGEYYVIDGQHRMSALKQMDIPMVEALIYTGLTRYDEAEMYAKINEIKAKTPNALGKAKYQSGDLAATQIHNAVENAGLFIDYDSTNRELNHVRAYRALERVNKKYGAEHLEETLVILKSVFDNYVHSFEAKNIDGMAKFLFVYRDDFDYKRLVKVVNRLGLAEFNRLYTQNKPNCDTTANAFAITLLNVYNKKLKEEQKLNKMKLLV</sequence>
<evidence type="ECO:0000313" key="1">
    <source>
        <dbReference type="EMBL" id="RAI79702.1"/>
    </source>
</evidence>
<dbReference type="AlphaFoldDB" id="A0A2G5NWT3"/>
<name>A0A2G5NWT3_9STAP</name>
<dbReference type="RefSeq" id="WP_099576934.1">
    <property type="nucleotide sequence ID" value="NZ_MJBI02000006.1"/>
</dbReference>
<dbReference type="InterPro" id="IPR046681">
    <property type="entry name" value="DUF6551"/>
</dbReference>
<dbReference type="Proteomes" id="UP000229523">
    <property type="component" value="Unassembled WGS sequence"/>
</dbReference>
<protein>
    <submittedName>
        <fullName evidence="1">Uncharacterized protein</fullName>
    </submittedName>
</protein>
<evidence type="ECO:0000313" key="2">
    <source>
        <dbReference type="Proteomes" id="UP000229523"/>
    </source>
</evidence>
<dbReference type="Gene3D" id="3.90.1530.10">
    <property type="entry name" value="Conserved hypothetical protein from pyrococcus furiosus pfu- 392566-001, ParB domain"/>
    <property type="match status" value="1"/>
</dbReference>
<dbReference type="Pfam" id="PF20188">
    <property type="entry name" value="DUF6551"/>
    <property type="match status" value="1"/>
</dbReference>
<reference evidence="1 2" key="1">
    <citation type="journal article" date="2018" name="Front. Microbiol.">
        <title>Description and Comparative Genomics of Macrococcus caseolyticus subsp. hominis subsp. nov., Macrococcus goetzii sp. nov., Macrococcus epidermidis sp. nov., and Macrococcus bohemicus sp. nov., Novel Macrococci From Human Clinical Material With Virulence Potential and Suspected Uptake of Foreign DNA by Natural Transformation.</title>
        <authorList>
            <person name="Maslanova I."/>
            <person name="Wertheimer Z."/>
            <person name="Sedlacek I."/>
            <person name="Svec P."/>
            <person name="Indrakova A."/>
            <person name="Kovarovic V."/>
            <person name="Schumann P."/>
            <person name="Sproer C."/>
            <person name="Kralova S."/>
            <person name="Sedo O."/>
            <person name="Kristofova L."/>
            <person name="Vrbovska V."/>
            <person name="Fuzik T."/>
            <person name="Petras P."/>
            <person name="Zdrahal Z."/>
            <person name="Ruzickova V."/>
            <person name="Doskar J."/>
            <person name="Pantucek R."/>
        </authorList>
    </citation>
    <scope>NUCLEOTIDE SEQUENCE [LARGE SCALE GENOMIC DNA]</scope>
    <source>
        <strain evidence="1 2">CCM 4927</strain>
    </source>
</reference>
<proteinExistence type="predicted"/>
<accession>A0A2G5NWT3</accession>